<dbReference type="AlphaFoldDB" id="A0A8J3QF27"/>
<organism evidence="5 6">
    <name type="scientific">Rhizocola hellebori</name>
    <dbReference type="NCBI Taxonomy" id="1392758"/>
    <lineage>
        <taxon>Bacteria</taxon>
        <taxon>Bacillati</taxon>
        <taxon>Actinomycetota</taxon>
        <taxon>Actinomycetes</taxon>
        <taxon>Micromonosporales</taxon>
        <taxon>Micromonosporaceae</taxon>
        <taxon>Rhizocola</taxon>
    </lineage>
</organism>
<dbReference type="InterPro" id="IPR051531">
    <property type="entry name" value="N-acetyltransferase"/>
</dbReference>
<dbReference type="InterPro" id="IPR000182">
    <property type="entry name" value="GNAT_dom"/>
</dbReference>
<dbReference type="PANTHER" id="PTHR43792:SF8">
    <property type="entry name" value="[RIBOSOMAL PROTEIN US5]-ALANINE N-ACETYLTRANSFERASE"/>
    <property type="match status" value="1"/>
</dbReference>
<evidence type="ECO:0000313" key="6">
    <source>
        <dbReference type="Proteomes" id="UP000612899"/>
    </source>
</evidence>
<dbReference type="CDD" id="cd04301">
    <property type="entry name" value="NAT_SF"/>
    <property type="match status" value="1"/>
</dbReference>
<gene>
    <name evidence="5" type="ORF">Rhe02_66060</name>
</gene>
<dbReference type="EMBL" id="BONY01000051">
    <property type="protein sequence ID" value="GIH08539.1"/>
    <property type="molecule type" value="Genomic_DNA"/>
</dbReference>
<accession>A0A8J3QF27</accession>
<dbReference type="PANTHER" id="PTHR43792">
    <property type="entry name" value="GNAT FAMILY, PUTATIVE (AFU_ORTHOLOGUE AFUA_3G00765)-RELATED-RELATED"/>
    <property type="match status" value="1"/>
</dbReference>
<feature type="domain" description="N-acetyltransferase" evidence="4">
    <location>
        <begin position="3"/>
        <end position="157"/>
    </location>
</feature>
<dbReference type="RefSeq" id="WP_203912291.1">
    <property type="nucleotide sequence ID" value="NZ_BONY01000051.1"/>
</dbReference>
<evidence type="ECO:0000313" key="5">
    <source>
        <dbReference type="EMBL" id="GIH08539.1"/>
    </source>
</evidence>
<dbReference type="GO" id="GO:0005737">
    <property type="term" value="C:cytoplasm"/>
    <property type="evidence" value="ECO:0007669"/>
    <property type="project" value="TreeGrafter"/>
</dbReference>
<evidence type="ECO:0000259" key="4">
    <source>
        <dbReference type="PROSITE" id="PS51186"/>
    </source>
</evidence>
<evidence type="ECO:0000256" key="2">
    <source>
        <dbReference type="ARBA" id="ARBA00023315"/>
    </source>
</evidence>
<dbReference type="SUPFAM" id="SSF55729">
    <property type="entry name" value="Acyl-CoA N-acyltransferases (Nat)"/>
    <property type="match status" value="1"/>
</dbReference>
<keyword evidence="6" id="KW-1185">Reference proteome</keyword>
<dbReference type="Pfam" id="PF13302">
    <property type="entry name" value="Acetyltransf_3"/>
    <property type="match status" value="1"/>
</dbReference>
<dbReference type="Gene3D" id="3.40.630.30">
    <property type="match status" value="1"/>
</dbReference>
<name>A0A8J3QF27_9ACTN</name>
<comment type="caution">
    <text evidence="5">The sequence shown here is derived from an EMBL/GenBank/DDBJ whole genome shotgun (WGS) entry which is preliminary data.</text>
</comment>
<dbReference type="Proteomes" id="UP000612899">
    <property type="component" value="Unassembled WGS sequence"/>
</dbReference>
<evidence type="ECO:0000256" key="3">
    <source>
        <dbReference type="ARBA" id="ARBA00038502"/>
    </source>
</evidence>
<keyword evidence="1" id="KW-0808">Transferase</keyword>
<reference evidence="5" key="1">
    <citation type="submission" date="2021-01" db="EMBL/GenBank/DDBJ databases">
        <title>Whole genome shotgun sequence of Rhizocola hellebori NBRC 109834.</title>
        <authorList>
            <person name="Komaki H."/>
            <person name="Tamura T."/>
        </authorList>
    </citation>
    <scope>NUCLEOTIDE SEQUENCE</scope>
    <source>
        <strain evidence="5">NBRC 109834</strain>
    </source>
</reference>
<evidence type="ECO:0000256" key="1">
    <source>
        <dbReference type="ARBA" id="ARBA00022679"/>
    </source>
</evidence>
<sequence length="164" mass="18493">MKVILEPWADHHLDLLKRTNAPAMKKHLGGPESEEKILERHERYLTMASGQMFAVLIVPEREQAGSIGFWERTWQGETVYETGWGVLPEFQGRGVAKAAVAEVIDEARQHGKHRYLHAFPRSANVASNALCRGAGFQLVGECDFEFPPGTVMTSNDWRFDLSSR</sequence>
<keyword evidence="2" id="KW-0012">Acyltransferase</keyword>
<protein>
    <submittedName>
        <fullName evidence="5">N-acetyltransferase GCN5</fullName>
    </submittedName>
</protein>
<comment type="similarity">
    <text evidence="3">Belongs to the acetyltransferase family. RimJ subfamily.</text>
</comment>
<proteinExistence type="inferred from homology"/>
<dbReference type="InterPro" id="IPR016181">
    <property type="entry name" value="Acyl_CoA_acyltransferase"/>
</dbReference>
<dbReference type="GO" id="GO:0008999">
    <property type="term" value="F:protein-N-terminal-alanine acetyltransferase activity"/>
    <property type="evidence" value="ECO:0007669"/>
    <property type="project" value="TreeGrafter"/>
</dbReference>
<dbReference type="PROSITE" id="PS51186">
    <property type="entry name" value="GNAT"/>
    <property type="match status" value="1"/>
</dbReference>